<feature type="transmembrane region" description="Helical" evidence="19">
    <location>
        <begin position="195"/>
        <end position="213"/>
    </location>
</feature>
<dbReference type="GO" id="GO:0032153">
    <property type="term" value="C:cell division site"/>
    <property type="evidence" value="ECO:0007669"/>
    <property type="project" value="TreeGrafter"/>
</dbReference>
<dbReference type="Pfam" id="PF01098">
    <property type="entry name" value="FTSW_RODA_SPOVE"/>
    <property type="match status" value="1"/>
</dbReference>
<dbReference type="EMBL" id="JGYW01000004">
    <property type="protein sequence ID" value="KFI59215.1"/>
    <property type="molecule type" value="Genomic_DNA"/>
</dbReference>
<dbReference type="EC" id="2.4.99.28" evidence="15"/>
<evidence type="ECO:0000256" key="12">
    <source>
        <dbReference type="ARBA" id="ARBA00038053"/>
    </source>
</evidence>
<protein>
    <recommendedName>
        <fullName evidence="13">Probable peptidoglycan glycosyltransferase FtsW</fullName>
        <ecNumber evidence="15">2.4.99.28</ecNumber>
    </recommendedName>
    <alternativeName>
        <fullName evidence="14">Cell division protein FtsW</fullName>
    </alternativeName>
    <alternativeName>
        <fullName evidence="11">Cell wall polymerase</fullName>
    </alternativeName>
    <alternativeName>
        <fullName evidence="10">Peptidoglycan polymerase</fullName>
    </alternativeName>
</protein>
<evidence type="ECO:0000256" key="1">
    <source>
        <dbReference type="ARBA" id="ARBA00004141"/>
    </source>
</evidence>
<dbReference type="PROSITE" id="PS00428">
    <property type="entry name" value="FTSW_RODA_SPOVE"/>
    <property type="match status" value="1"/>
</dbReference>
<evidence type="ECO:0000256" key="6">
    <source>
        <dbReference type="ARBA" id="ARBA00022960"/>
    </source>
</evidence>
<keyword evidence="5 19" id="KW-0812">Transmembrane</keyword>
<feature type="transmembrane region" description="Helical" evidence="19">
    <location>
        <begin position="219"/>
        <end position="235"/>
    </location>
</feature>
<organism evidence="20 21">
    <name type="scientific">Bifidobacterium gallicum DSM 20093 = LMG 11596</name>
    <dbReference type="NCBI Taxonomy" id="561180"/>
    <lineage>
        <taxon>Bacteria</taxon>
        <taxon>Bacillati</taxon>
        <taxon>Actinomycetota</taxon>
        <taxon>Actinomycetes</taxon>
        <taxon>Bifidobacteriales</taxon>
        <taxon>Bifidobacteriaceae</taxon>
        <taxon>Bifidobacterium</taxon>
    </lineage>
</organism>
<dbReference type="GO" id="GO:0009252">
    <property type="term" value="P:peptidoglycan biosynthetic process"/>
    <property type="evidence" value="ECO:0007669"/>
    <property type="project" value="UniProtKB-KW"/>
</dbReference>
<dbReference type="PANTHER" id="PTHR30474:SF2">
    <property type="entry name" value="PEPTIDOGLYCAN GLYCOSYLTRANSFERASE FTSW-RELATED"/>
    <property type="match status" value="1"/>
</dbReference>
<evidence type="ECO:0000256" key="10">
    <source>
        <dbReference type="ARBA" id="ARBA00032370"/>
    </source>
</evidence>
<dbReference type="GO" id="GO:0005886">
    <property type="term" value="C:plasma membrane"/>
    <property type="evidence" value="ECO:0007669"/>
    <property type="project" value="TreeGrafter"/>
</dbReference>
<feature type="transmembrane region" description="Helical" evidence="19">
    <location>
        <begin position="365"/>
        <end position="387"/>
    </location>
</feature>
<dbReference type="PANTHER" id="PTHR30474">
    <property type="entry name" value="CELL CYCLE PROTEIN"/>
    <property type="match status" value="1"/>
</dbReference>
<proteinExistence type="inferred from homology"/>
<evidence type="ECO:0000256" key="11">
    <source>
        <dbReference type="ARBA" id="ARBA00033270"/>
    </source>
</evidence>
<dbReference type="AlphaFoldDB" id="A0A087AKB5"/>
<feature type="transmembrane region" description="Helical" evidence="19">
    <location>
        <begin position="60"/>
        <end position="81"/>
    </location>
</feature>
<evidence type="ECO:0000313" key="21">
    <source>
        <dbReference type="Proteomes" id="UP000029074"/>
    </source>
</evidence>
<evidence type="ECO:0000256" key="9">
    <source>
        <dbReference type="ARBA" id="ARBA00023136"/>
    </source>
</evidence>
<dbReference type="RefSeq" id="WP_044084812.1">
    <property type="nucleotide sequence ID" value="NZ_ABXB03000001.1"/>
</dbReference>
<evidence type="ECO:0000313" key="20">
    <source>
        <dbReference type="EMBL" id="KFI59215.1"/>
    </source>
</evidence>
<feature type="transmembrane region" description="Helical" evidence="19">
    <location>
        <begin position="332"/>
        <end position="353"/>
    </location>
</feature>
<evidence type="ECO:0000256" key="7">
    <source>
        <dbReference type="ARBA" id="ARBA00022984"/>
    </source>
</evidence>
<evidence type="ECO:0000256" key="4">
    <source>
        <dbReference type="ARBA" id="ARBA00022679"/>
    </source>
</evidence>
<dbReference type="Proteomes" id="UP000029074">
    <property type="component" value="Unassembled WGS sequence"/>
</dbReference>
<comment type="caution">
    <text evidence="20">The sequence shown here is derived from an EMBL/GenBank/DDBJ whole genome shotgun (WGS) entry which is preliminary data.</text>
</comment>
<keyword evidence="20" id="KW-0132">Cell division</keyword>
<dbReference type="InterPro" id="IPR018365">
    <property type="entry name" value="Cell_cycle_FtsW-rel_CS"/>
</dbReference>
<evidence type="ECO:0000256" key="14">
    <source>
        <dbReference type="ARBA" id="ARBA00041418"/>
    </source>
</evidence>
<evidence type="ECO:0000256" key="15">
    <source>
        <dbReference type="ARBA" id="ARBA00044770"/>
    </source>
</evidence>
<keyword evidence="4" id="KW-0808">Transferase</keyword>
<name>A0A087AKB5_9BIFI</name>
<dbReference type="InterPro" id="IPR001182">
    <property type="entry name" value="FtsW/RodA"/>
</dbReference>
<reference evidence="20 21" key="1">
    <citation type="submission" date="2014-03" db="EMBL/GenBank/DDBJ databases">
        <title>Genomics of Bifidobacteria.</title>
        <authorList>
            <person name="Ventura M."/>
            <person name="Milani C."/>
            <person name="Lugli G.A."/>
        </authorList>
    </citation>
    <scope>NUCLEOTIDE SEQUENCE [LARGE SCALE GENOMIC DNA]</scope>
    <source>
        <strain evidence="20 21">LMG 11596</strain>
    </source>
</reference>
<accession>A0A087AKB5</accession>
<feature type="transmembrane region" description="Helical" evidence="19">
    <location>
        <begin position="148"/>
        <end position="174"/>
    </location>
</feature>
<dbReference type="GO" id="GO:0008360">
    <property type="term" value="P:regulation of cell shape"/>
    <property type="evidence" value="ECO:0007669"/>
    <property type="project" value="UniProtKB-KW"/>
</dbReference>
<evidence type="ECO:0000256" key="19">
    <source>
        <dbReference type="SAM" id="Phobius"/>
    </source>
</evidence>
<evidence type="ECO:0000256" key="17">
    <source>
        <dbReference type="ARBA" id="ARBA00049966"/>
    </source>
</evidence>
<comment type="subcellular location">
    <subcellularLocation>
        <location evidence="1">Membrane</location>
        <topology evidence="1">Multi-pass membrane protein</topology>
    </subcellularLocation>
</comment>
<gene>
    <name evidence="20" type="ORF">BGLCM_0807</name>
</gene>
<keyword evidence="6" id="KW-0133">Cell shape</keyword>
<feature type="transmembrane region" description="Helical" evidence="19">
    <location>
        <begin position="93"/>
        <end position="111"/>
    </location>
</feature>
<evidence type="ECO:0000256" key="5">
    <source>
        <dbReference type="ARBA" id="ARBA00022692"/>
    </source>
</evidence>
<keyword evidence="7" id="KW-0573">Peptidoglycan synthesis</keyword>
<evidence type="ECO:0000256" key="3">
    <source>
        <dbReference type="ARBA" id="ARBA00022676"/>
    </source>
</evidence>
<sequence>MGNPERRVRVSSSRRGADAQQTPASQAKPKKQHRSGYADYRGWRAIYNPLWCYHGFRMSVIVLTVFGVIMVFSSSTVAMVAQGSSPWSKALNQSIFAIIGVVLALIAMHVPERFYKKWANIVLIGAIVLQLATIPFGTEVNGNSGWIYIFGLSVQPAEFTKYALCIWLPGAMVIGRKQYERTPAGRSLGEQFTRVCGSFRWAIIGYAVALGAVLLGKDLGTAIIVLFIGGIGFLIGGFPGKALCVLAALAVVLVVGFVVSSPNRMSRILATYRECSTDDITGVCYQAMHAEYALGSGGILGVGLGNSREKWNYLPEAHNDFIYAIIGEETGLVGTTIVLLLFVIMGWCLYTIARATKDRYTSIALMCFGMWIIGQALVNIGVVIRIFPVMGVPLPFVSAGGSSLVMCLLAAGTIDAFMRAQPQIHAELSRV</sequence>
<evidence type="ECO:0000256" key="16">
    <source>
        <dbReference type="ARBA" id="ARBA00049902"/>
    </source>
</evidence>
<feature type="transmembrane region" description="Helical" evidence="19">
    <location>
        <begin position="242"/>
        <end position="259"/>
    </location>
</feature>
<dbReference type="GO" id="GO:0008955">
    <property type="term" value="F:peptidoglycan glycosyltransferase activity"/>
    <property type="evidence" value="ECO:0007669"/>
    <property type="project" value="UniProtKB-EC"/>
</dbReference>
<comment type="function">
    <text evidence="17">Peptidoglycan polymerase that is essential for cell division.</text>
</comment>
<keyword evidence="9 19" id="KW-0472">Membrane</keyword>
<comment type="pathway">
    <text evidence="2">Cell wall biogenesis; peptidoglycan biosynthesis.</text>
</comment>
<comment type="catalytic activity">
    <reaction evidence="16">
        <text>[GlcNAc-(1-&gt;4)-Mur2Ac(oyl-L-Ala-gamma-D-Glu-L-Lys-D-Ala-D-Ala)](n)-di-trans,octa-cis-undecaprenyl diphosphate + beta-D-GlcNAc-(1-&gt;4)-Mur2Ac(oyl-L-Ala-gamma-D-Glu-L-Lys-D-Ala-D-Ala)-di-trans,octa-cis-undecaprenyl diphosphate = [GlcNAc-(1-&gt;4)-Mur2Ac(oyl-L-Ala-gamma-D-Glu-L-Lys-D-Ala-D-Ala)](n+1)-di-trans,octa-cis-undecaprenyl diphosphate + di-trans,octa-cis-undecaprenyl diphosphate + H(+)</text>
        <dbReference type="Rhea" id="RHEA:23708"/>
        <dbReference type="Rhea" id="RHEA-COMP:9602"/>
        <dbReference type="Rhea" id="RHEA-COMP:9603"/>
        <dbReference type="ChEBI" id="CHEBI:15378"/>
        <dbReference type="ChEBI" id="CHEBI:58405"/>
        <dbReference type="ChEBI" id="CHEBI:60033"/>
        <dbReference type="ChEBI" id="CHEBI:78435"/>
        <dbReference type="EC" id="2.4.99.28"/>
    </reaction>
</comment>
<keyword evidence="21" id="KW-1185">Reference proteome</keyword>
<dbReference type="OrthoDB" id="9768187at2"/>
<feature type="transmembrane region" description="Helical" evidence="19">
    <location>
        <begin position="118"/>
        <end position="136"/>
    </location>
</feature>
<evidence type="ECO:0000256" key="18">
    <source>
        <dbReference type="SAM" id="MobiDB-lite"/>
    </source>
</evidence>
<evidence type="ECO:0000256" key="8">
    <source>
        <dbReference type="ARBA" id="ARBA00022989"/>
    </source>
</evidence>
<comment type="similarity">
    <text evidence="12">Belongs to the SEDS family. FtsW subfamily.</text>
</comment>
<keyword evidence="3" id="KW-0328">Glycosyltransferase</keyword>
<dbReference type="GO" id="GO:0015648">
    <property type="term" value="F:lipid-linked peptidoglycan transporter activity"/>
    <property type="evidence" value="ECO:0007669"/>
    <property type="project" value="TreeGrafter"/>
</dbReference>
<evidence type="ECO:0000256" key="13">
    <source>
        <dbReference type="ARBA" id="ARBA00041185"/>
    </source>
</evidence>
<dbReference type="GO" id="GO:0051301">
    <property type="term" value="P:cell division"/>
    <property type="evidence" value="ECO:0007669"/>
    <property type="project" value="UniProtKB-KW"/>
</dbReference>
<feature type="transmembrane region" description="Helical" evidence="19">
    <location>
        <begin position="393"/>
        <end position="414"/>
    </location>
</feature>
<keyword evidence="8 19" id="KW-1133">Transmembrane helix</keyword>
<evidence type="ECO:0000256" key="2">
    <source>
        <dbReference type="ARBA" id="ARBA00004752"/>
    </source>
</evidence>
<feature type="region of interest" description="Disordered" evidence="18">
    <location>
        <begin position="1"/>
        <end position="33"/>
    </location>
</feature>
<keyword evidence="20" id="KW-0131">Cell cycle</keyword>